<feature type="signal peptide" evidence="2">
    <location>
        <begin position="1"/>
        <end position="39"/>
    </location>
</feature>
<evidence type="ECO:0000256" key="2">
    <source>
        <dbReference type="SAM" id="SignalP"/>
    </source>
</evidence>
<gene>
    <name evidence="4" type="primary">LOC108566617</name>
</gene>
<feature type="region of interest" description="Disordered" evidence="1">
    <location>
        <begin position="358"/>
        <end position="387"/>
    </location>
</feature>
<feature type="chain" id="PRO_5047315458" evidence="2">
    <location>
        <begin position="40"/>
        <end position="460"/>
    </location>
</feature>
<protein>
    <submittedName>
        <fullName evidence="4">Uncharacterized protein LOC108566617 isoform X1</fullName>
    </submittedName>
</protein>
<evidence type="ECO:0000256" key="1">
    <source>
        <dbReference type="SAM" id="MobiDB-lite"/>
    </source>
</evidence>
<evidence type="ECO:0000313" key="3">
    <source>
        <dbReference type="Proteomes" id="UP000695000"/>
    </source>
</evidence>
<dbReference type="GeneID" id="108566617"/>
<accession>A0ABM1N5J2</accession>
<evidence type="ECO:0000313" key="4">
    <source>
        <dbReference type="RefSeq" id="XP_017782092.1"/>
    </source>
</evidence>
<keyword evidence="3" id="KW-1185">Reference proteome</keyword>
<organism evidence="3 4">
    <name type="scientific">Nicrophorus vespilloides</name>
    <name type="common">Boreal carrion beetle</name>
    <dbReference type="NCBI Taxonomy" id="110193"/>
    <lineage>
        <taxon>Eukaryota</taxon>
        <taxon>Metazoa</taxon>
        <taxon>Ecdysozoa</taxon>
        <taxon>Arthropoda</taxon>
        <taxon>Hexapoda</taxon>
        <taxon>Insecta</taxon>
        <taxon>Pterygota</taxon>
        <taxon>Neoptera</taxon>
        <taxon>Endopterygota</taxon>
        <taxon>Coleoptera</taxon>
        <taxon>Polyphaga</taxon>
        <taxon>Staphyliniformia</taxon>
        <taxon>Silphidae</taxon>
        <taxon>Nicrophorinae</taxon>
        <taxon>Nicrophorus</taxon>
    </lineage>
</organism>
<proteinExistence type="predicted"/>
<dbReference type="RefSeq" id="XP_017782092.1">
    <property type="nucleotide sequence ID" value="XM_017926603.1"/>
</dbReference>
<reference evidence="4" key="1">
    <citation type="submission" date="2025-08" db="UniProtKB">
        <authorList>
            <consortium name="RefSeq"/>
        </authorList>
    </citation>
    <scope>IDENTIFICATION</scope>
    <source>
        <tissue evidence="4">Whole Larva</tissue>
    </source>
</reference>
<name>A0ABM1N5J2_NICVS</name>
<dbReference type="Proteomes" id="UP000695000">
    <property type="component" value="Unplaced"/>
</dbReference>
<keyword evidence="2" id="KW-0732">Signal</keyword>
<sequence>MTKIGEMIAARKKMRHLGRLTSTLLVFSSFLCCVQSAPAKPLNERSNELTWQAWLLVDDQNQNKQYDPDALIRRRITPKSVFIAPTFSPEALPDCADGFTADNMGKCVKIIEIDKDAHLDFILTRLNEQFGTFEEFADYEDDTGSSTEGPFNVKIPLDETNGGGGGGYDDDDGDTNVAIVVAPTNGNFAALANDTLKFKRGNATAVDAPLIVTKINIDNSATEDETPTTETIPITTTTTTTTESSTDVVDVDEESEKTTTMLSEEAAVAETTTVAHQEEQALFFKVPPNASRPHEEPMTSEDKHTENFVRFPESTSTKTKAFEETQQIISQLLPHANVKSKYEDLNIFNEYTPHKTNAYKNRDTVHQDSSSLSSSSSTVNGDDPKRVFNHRNRDKHWQFPTAWRTVPPQKPLVLRFNQNSKHHAGSFYQHHPRQDQGVYREVPPEDLSYIFGFKRALSHR</sequence>